<comment type="caution">
    <text evidence="10">The sequence shown here is derived from an EMBL/GenBank/DDBJ whole genome shotgun (WGS) entry which is preliminary data.</text>
</comment>
<feature type="domain" description="Methyltransferase type 11" evidence="9">
    <location>
        <begin position="54"/>
        <end position="149"/>
    </location>
</feature>
<evidence type="ECO:0000256" key="1">
    <source>
        <dbReference type="ARBA" id="ARBA00000852"/>
    </source>
</evidence>
<dbReference type="GO" id="GO:0008757">
    <property type="term" value="F:S-adenosylmethionine-dependent methyltransferase activity"/>
    <property type="evidence" value="ECO:0007669"/>
    <property type="project" value="InterPro"/>
</dbReference>
<evidence type="ECO:0000259" key="9">
    <source>
        <dbReference type="Pfam" id="PF08241"/>
    </source>
</evidence>
<evidence type="ECO:0000256" key="4">
    <source>
        <dbReference type="ARBA" id="ARBA00022603"/>
    </source>
</evidence>
<dbReference type="EC" id="2.1.1.197" evidence="3 8"/>
<dbReference type="GO" id="GO:0009102">
    <property type="term" value="P:biotin biosynthetic process"/>
    <property type="evidence" value="ECO:0007669"/>
    <property type="project" value="UniProtKB-UniRule"/>
</dbReference>
<proteinExistence type="inferred from homology"/>
<dbReference type="HAMAP" id="MF_00835">
    <property type="entry name" value="BioC"/>
    <property type="match status" value="1"/>
</dbReference>
<dbReference type="UniPathway" id="UPA00078"/>
<gene>
    <name evidence="8 10" type="primary">bioC</name>
    <name evidence="10" type="ORF">FE810_05515</name>
</gene>
<dbReference type="GO" id="GO:0010340">
    <property type="term" value="F:carboxyl-O-methyltransferase activity"/>
    <property type="evidence" value="ECO:0007669"/>
    <property type="project" value="UniProtKB-UniRule"/>
</dbReference>
<dbReference type="Proteomes" id="UP000307790">
    <property type="component" value="Unassembled WGS sequence"/>
</dbReference>
<evidence type="ECO:0000256" key="5">
    <source>
        <dbReference type="ARBA" id="ARBA00022679"/>
    </source>
</evidence>
<dbReference type="EMBL" id="VCBC01000005">
    <property type="protein sequence ID" value="TLU66178.1"/>
    <property type="molecule type" value="Genomic_DNA"/>
</dbReference>
<dbReference type="InterPro" id="IPR050602">
    <property type="entry name" value="Malonyl-ACP_OMT"/>
</dbReference>
<comment type="function">
    <text evidence="8">Converts the free carboxyl group of a malonyl-thioester to its methyl ester by transfer of a methyl group from S-adenosyl-L-methionine (SAM). It allows to synthesize pimeloyl-ACP via the fatty acid synthetic pathway.</text>
</comment>
<dbReference type="RefSeq" id="WP_138319054.1">
    <property type="nucleotide sequence ID" value="NZ_VCBC01000005.1"/>
</dbReference>
<sequence>MLTLKNREKIANTFGQSCLSYDKNARLQRFSGALLCQYLGQLPHQVNDAGLSILDLGCGTGYFTEKLAQQRFTAITALDLSSDMIAFAKQRDYGDNAIQWVKGDAHALPMSSASNDIIFSNLVLQWTQPLSVALSEVYRVLKPGGHLIFSTLVDGTLAELKNAWANVDDDKHVIDYLSREQVESAWQQVGFDSRFAHKEAVELPYPSVRHLARELKHLGASLVKDKRQKGLVGKEKWKRMTTHYRAIEAGKTQTNPASEQIHATYQLYTACLTKPTS</sequence>
<keyword evidence="6 8" id="KW-0949">S-adenosyl-L-methionine</keyword>
<keyword evidence="7 8" id="KW-0093">Biotin biosynthesis</keyword>
<dbReference type="CDD" id="cd02440">
    <property type="entry name" value="AdoMet_MTases"/>
    <property type="match status" value="1"/>
</dbReference>
<evidence type="ECO:0000256" key="6">
    <source>
        <dbReference type="ARBA" id="ARBA00022691"/>
    </source>
</evidence>
<name>A0A5R9IW79_9GAMM</name>
<evidence type="ECO:0000256" key="8">
    <source>
        <dbReference type="HAMAP-Rule" id="MF_00835"/>
    </source>
</evidence>
<dbReference type="SUPFAM" id="SSF53335">
    <property type="entry name" value="S-adenosyl-L-methionine-dependent methyltransferases"/>
    <property type="match status" value="1"/>
</dbReference>
<dbReference type="AlphaFoldDB" id="A0A5R9IW79"/>
<evidence type="ECO:0000256" key="2">
    <source>
        <dbReference type="ARBA" id="ARBA00004746"/>
    </source>
</evidence>
<keyword evidence="4 8" id="KW-0489">Methyltransferase</keyword>
<dbReference type="OrthoDB" id="9760689at2"/>
<dbReference type="NCBIfam" id="TIGR02072">
    <property type="entry name" value="BioC"/>
    <property type="match status" value="1"/>
</dbReference>
<keyword evidence="5 8" id="KW-0808">Transferase</keyword>
<comment type="pathway">
    <text evidence="2 8">Cofactor biosynthesis; biotin biosynthesis.</text>
</comment>
<dbReference type="GO" id="GO:0032259">
    <property type="term" value="P:methylation"/>
    <property type="evidence" value="ECO:0007669"/>
    <property type="project" value="UniProtKB-KW"/>
</dbReference>
<comment type="similarity">
    <text evidence="8">Belongs to the methyltransferase superfamily.</text>
</comment>
<accession>A0A5R9IW79</accession>
<organism evidence="10 11">
    <name type="scientific">Thalassotalea litorea</name>
    <dbReference type="NCBI Taxonomy" id="2020715"/>
    <lineage>
        <taxon>Bacteria</taxon>
        <taxon>Pseudomonadati</taxon>
        <taxon>Pseudomonadota</taxon>
        <taxon>Gammaproteobacteria</taxon>
        <taxon>Alteromonadales</taxon>
        <taxon>Colwelliaceae</taxon>
        <taxon>Thalassotalea</taxon>
    </lineage>
</organism>
<dbReference type="InterPro" id="IPR011814">
    <property type="entry name" value="BioC"/>
</dbReference>
<dbReference type="PANTHER" id="PTHR13090">
    <property type="entry name" value="ARGININE-HYDROXYLASE NDUFAF5, MITOCHONDRIAL"/>
    <property type="match status" value="1"/>
</dbReference>
<dbReference type="InterPro" id="IPR029063">
    <property type="entry name" value="SAM-dependent_MTases_sf"/>
</dbReference>
<dbReference type="GO" id="GO:0102130">
    <property type="term" value="F:malonyl-CoA methyltransferase activity"/>
    <property type="evidence" value="ECO:0007669"/>
    <property type="project" value="UniProtKB-EC"/>
</dbReference>
<dbReference type="PANTHER" id="PTHR13090:SF1">
    <property type="entry name" value="ARGININE-HYDROXYLASE NDUFAF5, MITOCHONDRIAL"/>
    <property type="match status" value="1"/>
</dbReference>
<dbReference type="InterPro" id="IPR013216">
    <property type="entry name" value="Methyltransf_11"/>
</dbReference>
<keyword evidence="11" id="KW-1185">Reference proteome</keyword>
<reference evidence="10 11" key="1">
    <citation type="submission" date="2019-05" db="EMBL/GenBank/DDBJ databases">
        <title>Genome sequences of Thalassotalea litorea 1K03283.</title>
        <authorList>
            <person name="Zhang D."/>
        </authorList>
    </citation>
    <scope>NUCLEOTIDE SEQUENCE [LARGE SCALE GENOMIC DNA]</scope>
    <source>
        <strain evidence="10 11">MCCC 1K03283</strain>
    </source>
</reference>
<protein>
    <recommendedName>
        <fullName evidence="3 8">Malonyl-[acyl-carrier protein] O-methyltransferase</fullName>
        <shortName evidence="8">Malonyl-ACP O-methyltransferase</shortName>
        <ecNumber evidence="3 8">2.1.1.197</ecNumber>
    </recommendedName>
    <alternativeName>
        <fullName evidence="8">Biotin synthesis protein BioC</fullName>
    </alternativeName>
</protein>
<comment type="catalytic activity">
    <reaction evidence="1 8">
        <text>malonyl-[ACP] + S-adenosyl-L-methionine = malonyl-[ACP] methyl ester + S-adenosyl-L-homocysteine</text>
        <dbReference type="Rhea" id="RHEA:17105"/>
        <dbReference type="Rhea" id="RHEA-COMP:9623"/>
        <dbReference type="Rhea" id="RHEA-COMP:9954"/>
        <dbReference type="ChEBI" id="CHEBI:57856"/>
        <dbReference type="ChEBI" id="CHEBI:59789"/>
        <dbReference type="ChEBI" id="CHEBI:78449"/>
        <dbReference type="ChEBI" id="CHEBI:78845"/>
        <dbReference type="EC" id="2.1.1.197"/>
    </reaction>
</comment>
<evidence type="ECO:0000256" key="3">
    <source>
        <dbReference type="ARBA" id="ARBA00012327"/>
    </source>
</evidence>
<evidence type="ECO:0000313" key="10">
    <source>
        <dbReference type="EMBL" id="TLU66178.1"/>
    </source>
</evidence>
<evidence type="ECO:0000313" key="11">
    <source>
        <dbReference type="Proteomes" id="UP000307790"/>
    </source>
</evidence>
<dbReference type="Gene3D" id="3.40.50.150">
    <property type="entry name" value="Vaccinia Virus protein VP39"/>
    <property type="match status" value="1"/>
</dbReference>
<dbReference type="Pfam" id="PF08241">
    <property type="entry name" value="Methyltransf_11"/>
    <property type="match status" value="1"/>
</dbReference>
<evidence type="ECO:0000256" key="7">
    <source>
        <dbReference type="ARBA" id="ARBA00022756"/>
    </source>
</evidence>